<dbReference type="RefSeq" id="WP_248411991.1">
    <property type="nucleotide sequence ID" value="NZ_JALPQF010000003.1"/>
</dbReference>
<evidence type="ECO:0000313" key="2">
    <source>
        <dbReference type="EMBL" id="MCK8479732.1"/>
    </source>
</evidence>
<reference evidence="2" key="1">
    <citation type="submission" date="2022-04" db="EMBL/GenBank/DDBJ databases">
        <authorList>
            <person name="Ren T."/>
        </authorList>
    </citation>
    <scope>NUCLEOTIDE SEQUENCE</scope>
    <source>
        <strain evidence="2">F63249</strain>
    </source>
</reference>
<protein>
    <submittedName>
        <fullName evidence="2">Uncharacterized protein</fullName>
    </submittedName>
</protein>
<dbReference type="Proteomes" id="UP001203687">
    <property type="component" value="Unassembled WGS sequence"/>
</dbReference>
<keyword evidence="3" id="KW-1185">Reference proteome</keyword>
<feature type="signal peptide" evidence="1">
    <location>
        <begin position="1"/>
        <end position="20"/>
    </location>
</feature>
<evidence type="ECO:0000313" key="3">
    <source>
        <dbReference type="Proteomes" id="UP001203687"/>
    </source>
</evidence>
<name>A0ABT0H5R9_9FLAO</name>
<gene>
    <name evidence="2" type="ORF">MUY34_03820</name>
</gene>
<dbReference type="EMBL" id="JALPQF010000003">
    <property type="protein sequence ID" value="MCK8479732.1"/>
    <property type="molecule type" value="Genomic_DNA"/>
</dbReference>
<comment type="caution">
    <text evidence="2">The sequence shown here is derived from an EMBL/GenBank/DDBJ whole genome shotgun (WGS) entry which is preliminary data.</text>
</comment>
<sequence>MKYVYPIIVFLCIAQHHAFAQSTSDFSPTQTIRVTDKSVDQNAVINPYPDHNSLVIIENSGENNLIIRIQNKEGKTTKSIPLDIGNIKELRLLLGFKLYLESTLPSEAKVKFKKLKSY</sequence>
<evidence type="ECO:0000256" key="1">
    <source>
        <dbReference type="SAM" id="SignalP"/>
    </source>
</evidence>
<feature type="chain" id="PRO_5047096372" evidence="1">
    <location>
        <begin position="21"/>
        <end position="118"/>
    </location>
</feature>
<accession>A0ABT0H5R9</accession>
<keyword evidence="1" id="KW-0732">Signal</keyword>
<organism evidence="2 3">
    <name type="scientific">Psychroserpens algicola</name>
    <dbReference type="NCBI Taxonomy" id="1719034"/>
    <lineage>
        <taxon>Bacteria</taxon>
        <taxon>Pseudomonadati</taxon>
        <taxon>Bacteroidota</taxon>
        <taxon>Flavobacteriia</taxon>
        <taxon>Flavobacteriales</taxon>
        <taxon>Flavobacteriaceae</taxon>
        <taxon>Psychroserpens</taxon>
    </lineage>
</organism>
<proteinExistence type="predicted"/>